<accession>A0A6S6R3X4</accession>
<dbReference type="Gene3D" id="3.40.50.1820">
    <property type="entry name" value="alpha/beta hydrolase"/>
    <property type="match status" value="1"/>
</dbReference>
<dbReference type="InterPro" id="IPR029058">
    <property type="entry name" value="AB_hydrolase_fold"/>
</dbReference>
<dbReference type="SUPFAM" id="SSF53474">
    <property type="entry name" value="alpha/beta-Hydrolases"/>
    <property type="match status" value="1"/>
</dbReference>
<dbReference type="InterPro" id="IPR052370">
    <property type="entry name" value="Meta-cleavage_hydrolase"/>
</dbReference>
<gene>
    <name evidence="1" type="ORF">acsn021_23160</name>
</gene>
<dbReference type="EMBL" id="AP023367">
    <property type="protein sequence ID" value="BCJ94747.1"/>
    <property type="molecule type" value="Genomic_DNA"/>
</dbReference>
<dbReference type="RefSeq" id="WP_184089257.1">
    <property type="nucleotide sequence ID" value="NZ_AP023367.1"/>
</dbReference>
<protein>
    <submittedName>
        <fullName evidence="1">Uncharacterized protein</fullName>
    </submittedName>
</protein>
<dbReference type="Pfam" id="PF00561">
    <property type="entry name" value="Abhydrolase_1"/>
    <property type="match status" value="1"/>
</dbReference>
<evidence type="ECO:0000313" key="2">
    <source>
        <dbReference type="Proteomes" id="UP000515561"/>
    </source>
</evidence>
<evidence type="ECO:0000313" key="1">
    <source>
        <dbReference type="EMBL" id="BCJ94747.1"/>
    </source>
</evidence>
<sequence length="294" mass="33948">MKVFKNERAKQKIYNSYDLLLKHWEVEIEEREVLTQYGSTHIIQFGDKTKPPLVLFHGVGDNSALMWYYNCKALSEHFSIYAVDTLGGPGKSVPGHTYNKDFKTILWLKEVMKGLQLRQVYIAGVSNGSYLAQLFAIREPERVIKVISMSGSILTNKQKSPLKNMLKVFLPEALFPTKKNVIKLIKKLTGDNSFMFTDNTDILNHYQDLLQGFQTMAMSYHKLEYFTEAEYYSLKNKALFLCGEDDPLGSRERTEGEFQRLGLNYRFYKGVGHGINHEIPDVINKCIIEFFLEI</sequence>
<dbReference type="Proteomes" id="UP000515561">
    <property type="component" value="Chromosome"/>
</dbReference>
<dbReference type="InterPro" id="IPR000073">
    <property type="entry name" value="AB_hydrolase_1"/>
</dbReference>
<keyword evidence="2" id="KW-1185">Reference proteome</keyword>
<proteinExistence type="predicted"/>
<reference evidence="1 2" key="1">
    <citation type="journal article" date="2016" name="Int. J. Syst. Evol. Microbiol.">
        <title>Descriptions of Anaerotaenia torta gen. nov., sp. nov. and Anaerocolumna cellulosilytica gen. nov., sp. nov. isolated from a methanogenic reactor of cattle waste.</title>
        <authorList>
            <person name="Uek A."/>
            <person name="Ohtaki Y."/>
            <person name="Kaku N."/>
            <person name="Ueki K."/>
        </authorList>
    </citation>
    <scope>NUCLEOTIDE SEQUENCE [LARGE SCALE GENOMIC DNA]</scope>
    <source>
        <strain evidence="1 2">SN021</strain>
    </source>
</reference>
<organism evidence="1 2">
    <name type="scientific">Anaerocolumna cellulosilytica</name>
    <dbReference type="NCBI Taxonomy" id="433286"/>
    <lineage>
        <taxon>Bacteria</taxon>
        <taxon>Bacillati</taxon>
        <taxon>Bacillota</taxon>
        <taxon>Clostridia</taxon>
        <taxon>Lachnospirales</taxon>
        <taxon>Lachnospiraceae</taxon>
        <taxon>Anaerocolumna</taxon>
    </lineage>
</organism>
<dbReference type="PANTHER" id="PTHR43139:SF52">
    <property type="entry name" value="SI:DKEY-122A22.2"/>
    <property type="match status" value="1"/>
</dbReference>
<dbReference type="PANTHER" id="PTHR43139">
    <property type="entry name" value="SI:DKEY-122A22.2"/>
    <property type="match status" value="1"/>
</dbReference>
<dbReference type="AlphaFoldDB" id="A0A6S6R3X4"/>
<name>A0A6S6R3X4_9FIRM</name>
<dbReference type="KEGG" id="acel:acsn021_23160"/>